<keyword evidence="1" id="KW-0175">Coiled coil</keyword>
<dbReference type="OrthoDB" id="6578542at2759"/>
<evidence type="ECO:0000256" key="1">
    <source>
        <dbReference type="SAM" id="Coils"/>
    </source>
</evidence>
<proteinExistence type="predicted"/>
<evidence type="ECO:0000313" key="2">
    <source>
        <dbReference type="Proteomes" id="UP000504606"/>
    </source>
</evidence>
<accession>A0A6J1TEV5</accession>
<reference evidence="3" key="1">
    <citation type="submission" date="2025-08" db="UniProtKB">
        <authorList>
            <consortium name="RefSeq"/>
        </authorList>
    </citation>
    <scope>IDENTIFICATION</scope>
    <source>
        <tissue evidence="3">Whole organism</tissue>
    </source>
</reference>
<evidence type="ECO:0000313" key="3">
    <source>
        <dbReference type="RefSeq" id="XP_026290250.2"/>
    </source>
</evidence>
<dbReference type="RefSeq" id="XP_026290250.2">
    <property type="nucleotide sequence ID" value="XM_026434465.2"/>
</dbReference>
<organism evidence="2 3">
    <name type="scientific">Frankliniella occidentalis</name>
    <name type="common">Western flower thrips</name>
    <name type="synonym">Euthrips occidentalis</name>
    <dbReference type="NCBI Taxonomy" id="133901"/>
    <lineage>
        <taxon>Eukaryota</taxon>
        <taxon>Metazoa</taxon>
        <taxon>Ecdysozoa</taxon>
        <taxon>Arthropoda</taxon>
        <taxon>Hexapoda</taxon>
        <taxon>Insecta</taxon>
        <taxon>Pterygota</taxon>
        <taxon>Neoptera</taxon>
        <taxon>Paraneoptera</taxon>
        <taxon>Thysanoptera</taxon>
        <taxon>Terebrantia</taxon>
        <taxon>Thripoidea</taxon>
        <taxon>Thripidae</taxon>
        <taxon>Frankliniella</taxon>
    </lineage>
</organism>
<feature type="coiled-coil region" evidence="1">
    <location>
        <begin position="193"/>
        <end position="220"/>
    </location>
</feature>
<gene>
    <name evidence="3" type="primary">LOC113214938</name>
</gene>
<dbReference type="KEGG" id="foc:113214938"/>
<dbReference type="GeneID" id="113214938"/>
<dbReference type="Proteomes" id="UP000504606">
    <property type="component" value="Unplaced"/>
</dbReference>
<protein>
    <submittedName>
        <fullName evidence="3">Uncharacterized protein LOC113214938</fullName>
    </submittedName>
</protein>
<dbReference type="AlphaFoldDB" id="A0A6J1TEV5"/>
<keyword evidence="2" id="KW-1185">Reference proteome</keyword>
<sequence>MRIASPKPVTVISDMEVGIINATKTIFSDAEIRLCLFHVRQAAWRHLQEGGLQVAYRNQEDDSIRNAFREVVGLAFVPVDDVKEACEVVIDNLPVRMADFGDYFEKTYVIGHRNRGTRQTVPPRYPPALWNQYIAAVENQPRTNNANEAWHNRFQTIVGKSHPSLYKLIGAFQKEAADVKVMMEELDAGRKIRQQQKAKYSRINDRLQTLTRRYQEFKATDRLLDYVRGCGANVSL</sequence>
<name>A0A6J1TEV5_FRAOC</name>